<protein>
    <submittedName>
        <fullName evidence="1">Uncharacterized protein</fullName>
    </submittedName>
</protein>
<organism evidence="1 2">
    <name type="scientific">Panicum hallii var. hallii</name>
    <dbReference type="NCBI Taxonomy" id="1504633"/>
    <lineage>
        <taxon>Eukaryota</taxon>
        <taxon>Viridiplantae</taxon>
        <taxon>Streptophyta</taxon>
        <taxon>Embryophyta</taxon>
        <taxon>Tracheophyta</taxon>
        <taxon>Spermatophyta</taxon>
        <taxon>Magnoliopsida</taxon>
        <taxon>Liliopsida</taxon>
        <taxon>Poales</taxon>
        <taxon>Poaceae</taxon>
        <taxon>PACMAD clade</taxon>
        <taxon>Panicoideae</taxon>
        <taxon>Panicodae</taxon>
        <taxon>Paniceae</taxon>
        <taxon>Panicinae</taxon>
        <taxon>Panicum</taxon>
        <taxon>Panicum sect. Panicum</taxon>
    </lineage>
</organism>
<accession>A0A2T7DEU0</accession>
<dbReference type="Proteomes" id="UP000244336">
    <property type="component" value="Chromosome 5"/>
</dbReference>
<gene>
    <name evidence="1" type="ORF">GQ55_5G102800</name>
</gene>
<dbReference type="AlphaFoldDB" id="A0A2T7DEU0"/>
<reference evidence="1 2" key="1">
    <citation type="submission" date="2018-04" db="EMBL/GenBank/DDBJ databases">
        <title>WGS assembly of Panicum hallii var. hallii HAL2.</title>
        <authorList>
            <person name="Lovell J."/>
            <person name="Jenkins J."/>
            <person name="Lowry D."/>
            <person name="Mamidi S."/>
            <person name="Sreedasyam A."/>
            <person name="Weng X."/>
            <person name="Barry K."/>
            <person name="Bonette J."/>
            <person name="Campitelli B."/>
            <person name="Daum C."/>
            <person name="Gordon S."/>
            <person name="Gould B."/>
            <person name="Lipzen A."/>
            <person name="MacQueen A."/>
            <person name="Palacio-Mejia J."/>
            <person name="Plott C."/>
            <person name="Shakirov E."/>
            <person name="Shu S."/>
            <person name="Yoshinaga Y."/>
            <person name="Zane M."/>
            <person name="Rokhsar D."/>
            <person name="Grimwood J."/>
            <person name="Schmutz J."/>
            <person name="Juenger T."/>
        </authorList>
    </citation>
    <scope>NUCLEOTIDE SEQUENCE [LARGE SCALE GENOMIC DNA]</scope>
    <source>
        <strain evidence="2">cv. HAL2</strain>
    </source>
</reference>
<dbReference type="EMBL" id="CM009753">
    <property type="protein sequence ID" value="PUZ54099.1"/>
    <property type="molecule type" value="Genomic_DNA"/>
</dbReference>
<name>A0A2T7DEU0_9POAL</name>
<sequence length="97" mass="10696">MRGTVLSSSPTGRRDHVRWRCLVGDRALGRVREGERECTQTEAAPVRNVLSVLQLESDWRASSPRPLPCCSSVATSGRRLAPVLHCNAGKETLQRPC</sequence>
<dbReference type="Gramene" id="PUZ54099">
    <property type="protein sequence ID" value="PUZ54099"/>
    <property type="gene ID" value="GQ55_5G102800"/>
</dbReference>
<keyword evidence="2" id="KW-1185">Reference proteome</keyword>
<evidence type="ECO:0000313" key="1">
    <source>
        <dbReference type="EMBL" id="PUZ54099.1"/>
    </source>
</evidence>
<evidence type="ECO:0000313" key="2">
    <source>
        <dbReference type="Proteomes" id="UP000244336"/>
    </source>
</evidence>
<proteinExistence type="predicted"/>